<protein>
    <submittedName>
        <fullName evidence="1">Uncharacterized protein</fullName>
    </submittedName>
</protein>
<reference evidence="1" key="1">
    <citation type="submission" date="2019-08" db="EMBL/GenBank/DDBJ databases">
        <authorList>
            <person name="Kucharzyk K."/>
            <person name="Murdoch R.W."/>
            <person name="Higgins S."/>
            <person name="Loffler F."/>
        </authorList>
    </citation>
    <scope>NUCLEOTIDE SEQUENCE</scope>
</reference>
<evidence type="ECO:0000313" key="1">
    <source>
        <dbReference type="EMBL" id="MPM43344.1"/>
    </source>
</evidence>
<sequence length="113" mass="13167">MGMVMTLADGKNHTLFDAKDFQWLIQKYIGFEAERYFETLVQELQEAADYTEQKVNSDLSSYEASLESNTTAFQDIKEICLEMTNELEFGKRLNRSTLNELVRKIQKTINNQI</sequence>
<name>A0A645A0I3_9ZZZZ</name>
<dbReference type="EMBL" id="VSSQ01010068">
    <property type="protein sequence ID" value="MPM43344.1"/>
    <property type="molecule type" value="Genomic_DNA"/>
</dbReference>
<accession>A0A645A0I3</accession>
<gene>
    <name evidence="1" type="ORF">SDC9_90017</name>
</gene>
<proteinExistence type="predicted"/>
<comment type="caution">
    <text evidence="1">The sequence shown here is derived from an EMBL/GenBank/DDBJ whole genome shotgun (WGS) entry which is preliminary data.</text>
</comment>
<dbReference type="AlphaFoldDB" id="A0A645A0I3"/>
<organism evidence="1">
    <name type="scientific">bioreactor metagenome</name>
    <dbReference type="NCBI Taxonomy" id="1076179"/>
    <lineage>
        <taxon>unclassified sequences</taxon>
        <taxon>metagenomes</taxon>
        <taxon>ecological metagenomes</taxon>
    </lineage>
</organism>